<dbReference type="EMBL" id="CP013234">
    <property type="protein sequence ID" value="AMP07540.1"/>
    <property type="molecule type" value="Genomic_DNA"/>
</dbReference>
<dbReference type="OrthoDB" id="8703297at2"/>
<dbReference type="STRING" id="279113.CPter91_5254"/>
<dbReference type="RefSeq" id="WP_061945192.1">
    <property type="nucleotide sequence ID" value="NZ_CP013234.1"/>
</dbReference>
<keyword evidence="1" id="KW-0812">Transmembrane</keyword>
<dbReference type="AlphaFoldDB" id="A0A127QBX9"/>
<sequence>MAIPAHPSLVVYLGIAALVVWRLYSRVRRMVGRQKMSDRRTWIRIVFFSVLIAMLLLGSAVHPMHAAALLGGTAAGAALGWYGIRLTRFEQTPEGLFYTPSLHLGIALSALFIGRLVYRGVLLYSASGTAPNTFSPAEFSGSPLTLLIFGILAGYYVAYAVGLLLWRRRVVPFGPEIPQ</sequence>
<feature type="transmembrane region" description="Helical" evidence="1">
    <location>
        <begin position="6"/>
        <end position="24"/>
    </location>
</feature>
<organism evidence="2 3">
    <name type="scientific">Collimonas pratensis</name>
    <dbReference type="NCBI Taxonomy" id="279113"/>
    <lineage>
        <taxon>Bacteria</taxon>
        <taxon>Pseudomonadati</taxon>
        <taxon>Pseudomonadota</taxon>
        <taxon>Betaproteobacteria</taxon>
        <taxon>Burkholderiales</taxon>
        <taxon>Oxalobacteraceae</taxon>
        <taxon>Collimonas</taxon>
    </lineage>
</organism>
<gene>
    <name evidence="2" type="ORF">CPter91_5254</name>
</gene>
<dbReference type="Pfam" id="PF07301">
    <property type="entry name" value="DUF1453"/>
    <property type="match status" value="1"/>
</dbReference>
<evidence type="ECO:0000313" key="2">
    <source>
        <dbReference type="EMBL" id="AMP07540.1"/>
    </source>
</evidence>
<accession>A0A127QBX9</accession>
<keyword evidence="1" id="KW-1133">Transmembrane helix</keyword>
<evidence type="ECO:0000313" key="3">
    <source>
        <dbReference type="Proteomes" id="UP000074561"/>
    </source>
</evidence>
<keyword evidence="1" id="KW-0472">Membrane</keyword>
<evidence type="ECO:0000256" key="1">
    <source>
        <dbReference type="SAM" id="Phobius"/>
    </source>
</evidence>
<reference evidence="2 3" key="1">
    <citation type="submission" date="2015-11" db="EMBL/GenBank/DDBJ databases">
        <title>Exploring the genomic traits of fungus-feeding bacterial genus Collimonas.</title>
        <authorList>
            <person name="Song C."/>
            <person name="Schmidt R."/>
            <person name="de Jager V."/>
            <person name="Krzyzanowska D."/>
            <person name="Jongedijk E."/>
            <person name="Cankar K."/>
            <person name="Beekwilder J."/>
            <person name="van Veen A."/>
            <person name="de Boer W."/>
            <person name="van Veen J.A."/>
            <person name="Garbeva P."/>
        </authorList>
    </citation>
    <scope>NUCLEOTIDE SEQUENCE [LARGE SCALE GENOMIC DNA]</scope>
    <source>
        <strain evidence="2 3">Ter91</strain>
    </source>
</reference>
<dbReference type="KEGG" id="cpra:CPter91_5254"/>
<feature type="transmembrane region" description="Helical" evidence="1">
    <location>
        <begin position="144"/>
        <end position="166"/>
    </location>
</feature>
<feature type="transmembrane region" description="Helical" evidence="1">
    <location>
        <begin position="67"/>
        <end position="84"/>
    </location>
</feature>
<dbReference type="Proteomes" id="UP000074561">
    <property type="component" value="Chromosome"/>
</dbReference>
<name>A0A127QBX9_9BURK</name>
<proteinExistence type="predicted"/>
<feature type="transmembrane region" description="Helical" evidence="1">
    <location>
        <begin position="96"/>
        <end position="118"/>
    </location>
</feature>
<feature type="transmembrane region" description="Helical" evidence="1">
    <location>
        <begin position="45"/>
        <end position="61"/>
    </location>
</feature>
<dbReference type="InterPro" id="IPR058247">
    <property type="entry name" value="DUF1453"/>
</dbReference>
<protein>
    <submittedName>
        <fullName evidence="2">Putative membrane protein</fullName>
    </submittedName>
</protein>
<dbReference type="PATRIC" id="fig|279113.9.peg.5206"/>